<evidence type="ECO:0000256" key="3">
    <source>
        <dbReference type="ARBA" id="ARBA00047418"/>
    </source>
</evidence>
<evidence type="ECO:0000256" key="8">
    <source>
        <dbReference type="SAM" id="MobiDB-lite"/>
    </source>
</evidence>
<dbReference type="OrthoDB" id="194443at2759"/>
<protein>
    <recommendedName>
        <fullName evidence="1">Trimethylguanosine synthase</fullName>
    </recommendedName>
    <alternativeName>
        <fullName evidence="7">Cap-specific guanine-N(2) methyltransferase</fullName>
    </alternativeName>
</protein>
<comment type="catalytic activity">
    <reaction evidence="6">
        <text>a 5'-end (N(7)-methyl 5'-triphosphoguanosine)-ribonucleoside in snRNA + S-adenosyl-L-methionine = a 5'-end (N(2),N(7)-dimethyl 5'-triphosphoguanosine)-ribonucleoside in snRNA + S-adenosyl-L-homocysteine + H(+)</text>
        <dbReference type="Rhea" id="RHEA:78471"/>
        <dbReference type="Rhea" id="RHEA-COMP:19085"/>
        <dbReference type="Rhea" id="RHEA-COMP:19087"/>
        <dbReference type="ChEBI" id="CHEBI:15378"/>
        <dbReference type="ChEBI" id="CHEBI:57856"/>
        <dbReference type="ChEBI" id="CHEBI:59789"/>
        <dbReference type="ChEBI" id="CHEBI:156461"/>
        <dbReference type="ChEBI" id="CHEBI:172880"/>
    </reaction>
    <physiologicalReaction direction="left-to-right" evidence="6">
        <dbReference type="Rhea" id="RHEA:78472"/>
    </physiologicalReaction>
</comment>
<dbReference type="Gene3D" id="3.40.50.150">
    <property type="entry name" value="Vaccinia Virus protein VP39"/>
    <property type="match status" value="1"/>
</dbReference>
<dbReference type="SUPFAM" id="SSF53335">
    <property type="entry name" value="S-adenosyl-L-methionine-dependent methyltransferases"/>
    <property type="match status" value="1"/>
</dbReference>
<dbReference type="Pfam" id="PF09445">
    <property type="entry name" value="Methyltransf_15"/>
    <property type="match status" value="1"/>
</dbReference>
<keyword evidence="10" id="KW-1185">Reference proteome</keyword>
<evidence type="ECO:0000256" key="1">
    <source>
        <dbReference type="ARBA" id="ARBA00018517"/>
    </source>
</evidence>
<feature type="region of interest" description="Disordered" evidence="8">
    <location>
        <begin position="1"/>
        <end position="26"/>
    </location>
</feature>
<dbReference type="EMBL" id="CDMY01000077">
    <property type="protein sequence ID" value="CEL92421.1"/>
    <property type="molecule type" value="Genomic_DNA"/>
</dbReference>
<name>A0A0G4E930_VITBC</name>
<dbReference type="GO" id="GO:0005634">
    <property type="term" value="C:nucleus"/>
    <property type="evidence" value="ECO:0007669"/>
    <property type="project" value="TreeGrafter"/>
</dbReference>
<dbReference type="STRING" id="1169540.A0A0G4E930"/>
<comment type="catalytic activity">
    <reaction evidence="5">
        <text>a 5'-end (N(2),N(7)-dimethyl 5'-triphosphoguanosine)-ribonucleoside in snRNA + S-adenosyl-L-methionine = a 5'-end (N(2),N(2),N(7)-trimethyl 5'-triphosphoguanosine)-ribonucleoside in snRNA + S-adenosyl-L-homocysteine + H(+)</text>
        <dbReference type="Rhea" id="RHEA:78479"/>
        <dbReference type="Rhea" id="RHEA-COMP:19087"/>
        <dbReference type="Rhea" id="RHEA-COMP:19089"/>
        <dbReference type="ChEBI" id="CHEBI:15378"/>
        <dbReference type="ChEBI" id="CHEBI:57856"/>
        <dbReference type="ChEBI" id="CHEBI:59789"/>
        <dbReference type="ChEBI" id="CHEBI:167623"/>
        <dbReference type="ChEBI" id="CHEBI:172880"/>
    </reaction>
    <physiologicalReaction direction="left-to-right" evidence="5">
        <dbReference type="Rhea" id="RHEA:78480"/>
    </physiologicalReaction>
</comment>
<dbReference type="PANTHER" id="PTHR14741">
    <property type="entry name" value="S-ADENOSYLMETHIONINE-DEPENDENT METHYLTRANSFERASE RELATED"/>
    <property type="match status" value="1"/>
</dbReference>
<evidence type="ECO:0000256" key="7">
    <source>
        <dbReference type="ARBA" id="ARBA00049790"/>
    </source>
</evidence>
<organism evidence="9 10">
    <name type="scientific">Vitrella brassicaformis (strain CCMP3155)</name>
    <dbReference type="NCBI Taxonomy" id="1169540"/>
    <lineage>
        <taxon>Eukaryota</taxon>
        <taxon>Sar</taxon>
        <taxon>Alveolata</taxon>
        <taxon>Colpodellida</taxon>
        <taxon>Vitrellaceae</taxon>
        <taxon>Vitrella</taxon>
    </lineage>
</organism>
<dbReference type="CDD" id="cd02440">
    <property type="entry name" value="AdoMet_MTases"/>
    <property type="match status" value="1"/>
</dbReference>
<dbReference type="VEuPathDB" id="CryptoDB:Vbra_3527"/>
<proteinExistence type="inferred from homology"/>
<feature type="region of interest" description="Disordered" evidence="8">
    <location>
        <begin position="137"/>
        <end position="179"/>
    </location>
</feature>
<reference evidence="9 10" key="1">
    <citation type="submission" date="2014-11" db="EMBL/GenBank/DDBJ databases">
        <authorList>
            <person name="Zhu J."/>
            <person name="Qi W."/>
            <person name="Song R."/>
        </authorList>
    </citation>
    <scope>NUCLEOTIDE SEQUENCE [LARGE SCALE GENOMIC DNA]</scope>
</reference>
<feature type="compositionally biased region" description="Acidic residues" evidence="8">
    <location>
        <begin position="149"/>
        <end position="158"/>
    </location>
</feature>
<dbReference type="AlphaFoldDB" id="A0A0G4E930"/>
<dbReference type="GO" id="GO:0071164">
    <property type="term" value="F:RNA cap trimethylguanosine synthase activity"/>
    <property type="evidence" value="ECO:0007669"/>
    <property type="project" value="TreeGrafter"/>
</dbReference>
<evidence type="ECO:0000256" key="2">
    <source>
        <dbReference type="ARBA" id="ARBA00025783"/>
    </source>
</evidence>
<evidence type="ECO:0000313" key="10">
    <source>
        <dbReference type="Proteomes" id="UP000041254"/>
    </source>
</evidence>
<dbReference type="PANTHER" id="PTHR14741:SF32">
    <property type="entry name" value="TRIMETHYLGUANOSINE SYNTHASE"/>
    <property type="match status" value="1"/>
</dbReference>
<dbReference type="InParanoid" id="A0A0G4E930"/>
<comment type="similarity">
    <text evidence="2">Belongs to the methyltransferase superfamily. Trimethylguanosine synthase family.</text>
</comment>
<evidence type="ECO:0000313" key="9">
    <source>
        <dbReference type="EMBL" id="CEL92421.1"/>
    </source>
</evidence>
<comment type="catalytic activity">
    <reaction evidence="3">
        <text>a 5'-end (N(2),N(7)-dimethyl 5'-triphosphoguanosine)-ribonucleoside in snoRNA + S-adenosyl-L-methionine = a 5'-end (N(2),N(2),N(7)-trimethyl 5'-triphosphoguanosine)-ribonucleoside in snoRNA + S-adenosyl-L-homocysteine + H(+)</text>
        <dbReference type="Rhea" id="RHEA:78507"/>
        <dbReference type="Rhea" id="RHEA-COMP:19088"/>
        <dbReference type="Rhea" id="RHEA-COMP:19090"/>
        <dbReference type="ChEBI" id="CHEBI:15378"/>
        <dbReference type="ChEBI" id="CHEBI:57856"/>
        <dbReference type="ChEBI" id="CHEBI:59789"/>
        <dbReference type="ChEBI" id="CHEBI:167623"/>
        <dbReference type="ChEBI" id="CHEBI:172880"/>
    </reaction>
    <physiologicalReaction direction="left-to-right" evidence="3">
        <dbReference type="Rhea" id="RHEA:78508"/>
    </physiologicalReaction>
</comment>
<evidence type="ECO:0000256" key="5">
    <source>
        <dbReference type="ARBA" id="ARBA00048763"/>
    </source>
</evidence>
<accession>A0A0G4E930</accession>
<dbReference type="Proteomes" id="UP000041254">
    <property type="component" value="Unassembled WGS sequence"/>
</dbReference>
<dbReference type="InterPro" id="IPR029063">
    <property type="entry name" value="SAM-dependent_MTases_sf"/>
</dbReference>
<sequence>MVRRGSHRRDDGEDGTGEGRNAEKDSFEKDDLLAGWLADKDKLLLEYEKRLMMFEGLLNSPAVAINSKRTKLHLGSWGAPIDRSAPQQPPAAAFEGMETPPTRRFKKVQRDEAMGGAILAAQRGTSQVVGETTHMISASSMNTQRDVSDAEEEEEEEEAKLKESPSPTPPAVKHDPSVVQPPVAEVARDQARPRDIQVLCRVAIVIRECPHFNTSNEWLWGKLWRQVKYVAAMRKSLMPKYIADAISSVIHGFFPGQRVLAAFCGVGGQTASMAAAGLDVRAIDINNTNVAHAKHNARVHGVAQRVCVEQGDFFDLAGTEEHKFAAVHLDAPWGPAYCREGPYRLDEMGEKANMVRAPRHATSTT</sequence>
<evidence type="ECO:0000256" key="6">
    <source>
        <dbReference type="ARBA" id="ARBA00049075"/>
    </source>
</evidence>
<dbReference type="InterPro" id="IPR019012">
    <property type="entry name" value="RNA_cap_Gua-N2-MeTrfase"/>
</dbReference>
<evidence type="ECO:0000256" key="4">
    <source>
        <dbReference type="ARBA" id="ARBA00048740"/>
    </source>
</evidence>
<comment type="catalytic activity">
    <reaction evidence="4">
        <text>a 5'-end (N(7)-methyl 5'-triphosphoguanosine)-ribonucleoside in snoRNA + S-adenosyl-L-methionine = a 5'-end (N(2),N(7)-dimethyl 5'-triphosphoguanosine)-ribonucleoside in snoRNA + S-adenosyl-L-homocysteine + H(+)</text>
        <dbReference type="Rhea" id="RHEA:78475"/>
        <dbReference type="Rhea" id="RHEA-COMP:19086"/>
        <dbReference type="Rhea" id="RHEA-COMP:19088"/>
        <dbReference type="ChEBI" id="CHEBI:15378"/>
        <dbReference type="ChEBI" id="CHEBI:57856"/>
        <dbReference type="ChEBI" id="CHEBI:59789"/>
        <dbReference type="ChEBI" id="CHEBI:156461"/>
        <dbReference type="ChEBI" id="CHEBI:172880"/>
    </reaction>
    <physiologicalReaction direction="left-to-right" evidence="4">
        <dbReference type="Rhea" id="RHEA:78476"/>
    </physiologicalReaction>
</comment>
<gene>
    <name evidence="9" type="ORF">Vbra_3527</name>
</gene>